<protein>
    <submittedName>
        <fullName evidence="10">LD-carboxypeptidase</fullName>
    </submittedName>
</protein>
<evidence type="ECO:0000256" key="7">
    <source>
        <dbReference type="SAM" id="SignalP"/>
    </source>
</evidence>
<dbReference type="PIRSF" id="PIRSF028757">
    <property type="entry name" value="LD-carboxypeptidase"/>
    <property type="match status" value="1"/>
</dbReference>
<feature type="active site" description="Charge relay system" evidence="6">
    <location>
        <position position="315"/>
    </location>
</feature>
<dbReference type="AlphaFoldDB" id="A0A255YZC6"/>
<dbReference type="InterPro" id="IPR027478">
    <property type="entry name" value="LdcA_N"/>
</dbReference>
<dbReference type="SUPFAM" id="SSF141986">
    <property type="entry name" value="LD-carboxypeptidase A C-terminal domain-like"/>
    <property type="match status" value="1"/>
</dbReference>
<evidence type="ECO:0000256" key="3">
    <source>
        <dbReference type="ARBA" id="ARBA00022670"/>
    </source>
</evidence>
<dbReference type="Pfam" id="PF02016">
    <property type="entry name" value="Peptidase_S66"/>
    <property type="match status" value="1"/>
</dbReference>
<evidence type="ECO:0000313" key="11">
    <source>
        <dbReference type="Proteomes" id="UP000216991"/>
    </source>
</evidence>
<evidence type="ECO:0000256" key="6">
    <source>
        <dbReference type="PIRSR" id="PIRSR028757-1"/>
    </source>
</evidence>
<feature type="domain" description="LD-carboxypeptidase C-terminal" evidence="9">
    <location>
        <begin position="212"/>
        <end position="330"/>
    </location>
</feature>
<dbReference type="EMBL" id="NOXT01000071">
    <property type="protein sequence ID" value="OYQ34034.1"/>
    <property type="molecule type" value="Genomic_DNA"/>
</dbReference>
<dbReference type="GO" id="GO:0004180">
    <property type="term" value="F:carboxypeptidase activity"/>
    <property type="evidence" value="ECO:0007669"/>
    <property type="project" value="UniProtKB-KW"/>
</dbReference>
<name>A0A255YZC6_9SPHN</name>
<feature type="active site" description="Nucleophile" evidence="6">
    <location>
        <position position="139"/>
    </location>
</feature>
<dbReference type="GO" id="GO:0008236">
    <property type="term" value="F:serine-type peptidase activity"/>
    <property type="evidence" value="ECO:0007669"/>
    <property type="project" value="UniProtKB-KW"/>
</dbReference>
<dbReference type="PANTHER" id="PTHR30237:SF2">
    <property type="entry name" value="MUREIN TETRAPEPTIDE CARBOXYPEPTIDASE"/>
    <property type="match status" value="1"/>
</dbReference>
<evidence type="ECO:0000313" key="10">
    <source>
        <dbReference type="EMBL" id="OYQ34034.1"/>
    </source>
</evidence>
<feature type="chain" id="PRO_5013350291" evidence="7">
    <location>
        <begin position="25"/>
        <end position="345"/>
    </location>
</feature>
<evidence type="ECO:0000256" key="2">
    <source>
        <dbReference type="ARBA" id="ARBA00022645"/>
    </source>
</evidence>
<feature type="domain" description="LD-carboxypeptidase N-terminal" evidence="8">
    <location>
        <begin position="42"/>
        <end position="159"/>
    </location>
</feature>
<evidence type="ECO:0000256" key="1">
    <source>
        <dbReference type="ARBA" id="ARBA00010233"/>
    </source>
</evidence>
<dbReference type="Pfam" id="PF17676">
    <property type="entry name" value="Peptidase_S66C"/>
    <property type="match status" value="1"/>
</dbReference>
<dbReference type="Gene3D" id="3.50.30.60">
    <property type="entry name" value="LD-carboxypeptidase A C-terminal domain-like"/>
    <property type="match status" value="1"/>
</dbReference>
<dbReference type="RefSeq" id="WP_094472610.1">
    <property type="nucleotide sequence ID" value="NZ_NOXT01000071.1"/>
</dbReference>
<evidence type="ECO:0000259" key="9">
    <source>
        <dbReference type="Pfam" id="PF17676"/>
    </source>
</evidence>
<dbReference type="Gene3D" id="3.40.50.10740">
    <property type="entry name" value="Class I glutamine amidotransferase-like"/>
    <property type="match status" value="1"/>
</dbReference>
<keyword evidence="2 10" id="KW-0121">Carboxypeptidase</keyword>
<accession>A0A255YZC6</accession>
<feature type="signal peptide" evidence="7">
    <location>
        <begin position="1"/>
        <end position="24"/>
    </location>
</feature>
<dbReference type="SUPFAM" id="SSF52317">
    <property type="entry name" value="Class I glutamine amidotransferase-like"/>
    <property type="match status" value="1"/>
</dbReference>
<keyword evidence="11" id="KW-1185">Reference proteome</keyword>
<reference evidence="10 11" key="1">
    <citation type="submission" date="2017-07" db="EMBL/GenBank/DDBJ databases">
        <title>Sandarakinorhabdus cyanobacteriorum sp. nov., a novel bacterium isolated from cyanobacterial aggregates in a eutrophic lake.</title>
        <authorList>
            <person name="Cai H."/>
        </authorList>
    </citation>
    <scope>NUCLEOTIDE SEQUENCE [LARGE SCALE GENOMIC DNA]</scope>
    <source>
        <strain evidence="10 11">TH057</strain>
    </source>
</reference>
<keyword evidence="5" id="KW-0720">Serine protease</keyword>
<dbReference type="InterPro" id="IPR029062">
    <property type="entry name" value="Class_I_gatase-like"/>
</dbReference>
<evidence type="ECO:0000256" key="4">
    <source>
        <dbReference type="ARBA" id="ARBA00022801"/>
    </source>
</evidence>
<evidence type="ECO:0000256" key="5">
    <source>
        <dbReference type="ARBA" id="ARBA00022825"/>
    </source>
</evidence>
<gene>
    <name evidence="10" type="ORF">CHU93_02470</name>
</gene>
<keyword evidence="4" id="KW-0378">Hydrolase</keyword>
<proteinExistence type="inferred from homology"/>
<dbReference type="InterPro" id="IPR003507">
    <property type="entry name" value="S66_fam"/>
</dbReference>
<comment type="caution">
    <text evidence="10">The sequence shown here is derived from an EMBL/GenBank/DDBJ whole genome shotgun (WGS) entry which is preliminary data.</text>
</comment>
<dbReference type="CDD" id="cd07025">
    <property type="entry name" value="Peptidase_S66"/>
    <property type="match status" value="1"/>
</dbReference>
<comment type="similarity">
    <text evidence="1">Belongs to the peptidase S66 family.</text>
</comment>
<dbReference type="Proteomes" id="UP000216991">
    <property type="component" value="Unassembled WGS sequence"/>
</dbReference>
<dbReference type="InterPro" id="IPR040921">
    <property type="entry name" value="Peptidase_S66C"/>
</dbReference>
<sequence length="345" mass="36589">MKMTRRHIMATLATAMALPLPSLAATRGPATKPRRLHPGDIVGLIEPATASDEALQLTLVEEAVTAMGLTPKRATNLFTRHGYLGGTDEARAAGVNAMFRDPQVKAIFAVRGGWGSARMLPHLDWPMIRANPKLLLGYSDITALHMAIAAKAGFVTLHGPNGGSAWGRASVDHFSALAFDGATPLLANPPGTEDRLAQRQWRTQTIRPGRARGVLLGGNLTVLTALVGTEYLPDFSGAILFLEDVDEAEYRIDRMLTQLGQAGVLGKLAGVVFGQCTNCVGASRGNYGGFTLTDILAHHLGRLGVPAYQGAWFGHIADQFTLPVGGMAEIDADAGTIRLLEPAVT</sequence>
<keyword evidence="7" id="KW-0732">Signal</keyword>
<dbReference type="InterPro" id="IPR040449">
    <property type="entry name" value="Peptidase_S66_N"/>
</dbReference>
<dbReference type="InterPro" id="IPR027461">
    <property type="entry name" value="Carboxypeptidase_A_C_sf"/>
</dbReference>
<evidence type="ECO:0000259" key="8">
    <source>
        <dbReference type="Pfam" id="PF02016"/>
    </source>
</evidence>
<dbReference type="PANTHER" id="PTHR30237">
    <property type="entry name" value="MURAMOYLTETRAPEPTIDE CARBOXYPEPTIDASE"/>
    <property type="match status" value="1"/>
</dbReference>
<organism evidence="10 11">
    <name type="scientific">Sandarakinorhabdus cyanobacteriorum</name>
    <dbReference type="NCBI Taxonomy" id="1981098"/>
    <lineage>
        <taxon>Bacteria</taxon>
        <taxon>Pseudomonadati</taxon>
        <taxon>Pseudomonadota</taxon>
        <taxon>Alphaproteobacteria</taxon>
        <taxon>Sphingomonadales</taxon>
        <taxon>Sphingosinicellaceae</taxon>
        <taxon>Sandarakinorhabdus</taxon>
    </lineage>
</organism>
<dbReference type="GO" id="GO:0006508">
    <property type="term" value="P:proteolysis"/>
    <property type="evidence" value="ECO:0007669"/>
    <property type="project" value="UniProtKB-KW"/>
</dbReference>
<feature type="active site" description="Charge relay system" evidence="6">
    <location>
        <position position="243"/>
    </location>
</feature>
<dbReference type="OrthoDB" id="9807329at2"/>
<keyword evidence="3" id="KW-0645">Protease</keyword>